<dbReference type="Gene3D" id="3.40.50.150">
    <property type="entry name" value="Vaccinia Virus protein VP39"/>
    <property type="match status" value="1"/>
</dbReference>
<dbReference type="GO" id="GO:0032259">
    <property type="term" value="P:methylation"/>
    <property type="evidence" value="ECO:0007669"/>
    <property type="project" value="UniProtKB-KW"/>
</dbReference>
<comment type="caution">
    <text evidence="4">The sequence shown here is derived from an EMBL/GenBank/DDBJ whole genome shotgun (WGS) entry which is preliminary data.</text>
</comment>
<proteinExistence type="predicted"/>
<protein>
    <submittedName>
        <fullName evidence="4">O-methyltransferase</fullName>
        <ecNumber evidence="4">2.1.1.-</ecNumber>
    </submittedName>
</protein>
<evidence type="ECO:0000313" key="5">
    <source>
        <dbReference type="Proteomes" id="UP001595765"/>
    </source>
</evidence>
<dbReference type="Pfam" id="PF01596">
    <property type="entry name" value="Methyltransf_3"/>
    <property type="match status" value="1"/>
</dbReference>
<evidence type="ECO:0000256" key="3">
    <source>
        <dbReference type="ARBA" id="ARBA00022691"/>
    </source>
</evidence>
<dbReference type="EMBL" id="JBHSBB010000012">
    <property type="protein sequence ID" value="MFC4033358.1"/>
    <property type="molecule type" value="Genomic_DNA"/>
</dbReference>
<dbReference type="Proteomes" id="UP001595765">
    <property type="component" value="Unassembled WGS sequence"/>
</dbReference>
<dbReference type="GO" id="GO:0008168">
    <property type="term" value="F:methyltransferase activity"/>
    <property type="evidence" value="ECO:0007669"/>
    <property type="project" value="UniProtKB-KW"/>
</dbReference>
<dbReference type="CDD" id="cd02440">
    <property type="entry name" value="AdoMet_MTases"/>
    <property type="match status" value="1"/>
</dbReference>
<dbReference type="EC" id="2.1.1.-" evidence="4"/>
<gene>
    <name evidence="4" type="ORF">ACFO3J_17945</name>
</gene>
<dbReference type="InterPro" id="IPR002935">
    <property type="entry name" value="SAM_O-MeTrfase"/>
</dbReference>
<reference evidence="5" key="1">
    <citation type="journal article" date="2019" name="Int. J. Syst. Evol. Microbiol.">
        <title>The Global Catalogue of Microorganisms (GCM) 10K type strain sequencing project: providing services to taxonomists for standard genome sequencing and annotation.</title>
        <authorList>
            <consortium name="The Broad Institute Genomics Platform"/>
            <consortium name="The Broad Institute Genome Sequencing Center for Infectious Disease"/>
            <person name="Wu L."/>
            <person name="Ma J."/>
        </authorList>
    </citation>
    <scope>NUCLEOTIDE SEQUENCE [LARGE SCALE GENOMIC DNA]</scope>
    <source>
        <strain evidence="5">CGMCC 4.7237</strain>
    </source>
</reference>
<keyword evidence="2 4" id="KW-0808">Transferase</keyword>
<dbReference type="InterPro" id="IPR050362">
    <property type="entry name" value="Cation-dep_OMT"/>
</dbReference>
<accession>A0ABV8HQB0</accession>
<keyword evidence="1 4" id="KW-0489">Methyltransferase</keyword>
<dbReference type="RefSeq" id="WP_386430451.1">
    <property type="nucleotide sequence ID" value="NZ_JBHSBB010000012.1"/>
</dbReference>
<dbReference type="SUPFAM" id="SSF53335">
    <property type="entry name" value="S-adenosyl-L-methionine-dependent methyltransferases"/>
    <property type="match status" value="1"/>
</dbReference>
<name>A0ABV8HQB0_9ACTN</name>
<evidence type="ECO:0000256" key="2">
    <source>
        <dbReference type="ARBA" id="ARBA00022679"/>
    </source>
</evidence>
<evidence type="ECO:0000313" key="4">
    <source>
        <dbReference type="EMBL" id="MFC4033358.1"/>
    </source>
</evidence>
<sequence>MPVLRNDTLSQRNLALTPELHTYLLAQGRMTPDPLLAELIERTRETVPDQAHMTVAPEEGALLTFLVRLLGAVRVVEVGTFTGYSSLCLARGLPVGGSLTTCDVSAEWTALAREFWARADVADRIELRLGPALDTLRALPAGPHLDLAFIDADKPGYIGYWEELVPRMRPGALLLVDNTLFSGEVIDEHPGEKAAAVHAFNEHARRDDRVELIMLPVADGLTMARRLPSGEIAA</sequence>
<dbReference type="PANTHER" id="PTHR10509">
    <property type="entry name" value="O-METHYLTRANSFERASE-RELATED"/>
    <property type="match status" value="1"/>
</dbReference>
<keyword evidence="5" id="KW-1185">Reference proteome</keyword>
<organism evidence="4 5">
    <name type="scientific">Streptomyces polygonati</name>
    <dbReference type="NCBI Taxonomy" id="1617087"/>
    <lineage>
        <taxon>Bacteria</taxon>
        <taxon>Bacillati</taxon>
        <taxon>Actinomycetota</taxon>
        <taxon>Actinomycetes</taxon>
        <taxon>Kitasatosporales</taxon>
        <taxon>Streptomycetaceae</taxon>
        <taxon>Streptomyces</taxon>
    </lineage>
</organism>
<dbReference type="InterPro" id="IPR029063">
    <property type="entry name" value="SAM-dependent_MTases_sf"/>
</dbReference>
<keyword evidence="3" id="KW-0949">S-adenosyl-L-methionine</keyword>
<dbReference type="PROSITE" id="PS51682">
    <property type="entry name" value="SAM_OMT_I"/>
    <property type="match status" value="1"/>
</dbReference>
<evidence type="ECO:0000256" key="1">
    <source>
        <dbReference type="ARBA" id="ARBA00022603"/>
    </source>
</evidence>
<dbReference type="PANTHER" id="PTHR10509:SF14">
    <property type="entry name" value="CAFFEOYL-COA O-METHYLTRANSFERASE 3-RELATED"/>
    <property type="match status" value="1"/>
</dbReference>